<keyword evidence="1" id="KW-0812">Transmembrane</keyword>
<dbReference type="STRING" id="1349421.OI18_16450"/>
<keyword evidence="4" id="KW-1185">Reference proteome</keyword>
<dbReference type="InterPro" id="IPR036938">
    <property type="entry name" value="PAP2/HPO_sf"/>
</dbReference>
<dbReference type="PANTHER" id="PTHR14969:SF13">
    <property type="entry name" value="AT30094P"/>
    <property type="match status" value="1"/>
</dbReference>
<feature type="transmembrane region" description="Helical" evidence="1">
    <location>
        <begin position="35"/>
        <end position="53"/>
    </location>
</feature>
<dbReference type="GO" id="GO:0042392">
    <property type="term" value="F:sphingosine-1-phosphate phosphatase activity"/>
    <property type="evidence" value="ECO:0007669"/>
    <property type="project" value="TreeGrafter"/>
</dbReference>
<sequence length="193" mass="22119">MIDRLIEYDKALMVRINNEWHHPVLDILFQHIRETYFWMPVYLFFIVFAALNFGKRGWLWILAAVLTIAITDQVSSNLIKNNIMRLRPCRDPEIADQIRFFIKYCPRSSSFTSSHATNHFGFASFVVLTLRNFTGPWINILILFAATVSYAQVYVGVHYPLDVCCGAIVGSSIGYGMSIIFNKKIGLPAFARS</sequence>
<feature type="transmembrane region" description="Helical" evidence="1">
    <location>
        <begin position="159"/>
        <end position="181"/>
    </location>
</feature>
<protein>
    <recommendedName>
        <fullName evidence="2">Phosphatidic acid phosphatase type 2/haloperoxidase domain-containing protein</fullName>
    </recommendedName>
</protein>
<dbReference type="SMART" id="SM00014">
    <property type="entry name" value="acidPPc"/>
    <property type="match status" value="1"/>
</dbReference>
<feature type="transmembrane region" description="Helical" evidence="1">
    <location>
        <begin position="137"/>
        <end position="153"/>
    </location>
</feature>
<reference evidence="3 4" key="1">
    <citation type="submission" date="2014-11" db="EMBL/GenBank/DDBJ databases">
        <title>Genome sequence of Flavihumibacter solisilvae 3-3.</title>
        <authorList>
            <person name="Zhou G."/>
            <person name="Li M."/>
            <person name="Wang G."/>
        </authorList>
    </citation>
    <scope>NUCLEOTIDE SEQUENCE [LARGE SCALE GENOMIC DNA]</scope>
    <source>
        <strain evidence="3 4">3-3</strain>
    </source>
</reference>
<dbReference type="Pfam" id="PF01569">
    <property type="entry name" value="PAP2"/>
    <property type="match status" value="1"/>
</dbReference>
<gene>
    <name evidence="3" type="ORF">OI18_16450</name>
</gene>
<name>A0A0C1IHB9_9BACT</name>
<dbReference type="Gene3D" id="1.20.144.10">
    <property type="entry name" value="Phosphatidic acid phosphatase type 2/haloperoxidase"/>
    <property type="match status" value="1"/>
</dbReference>
<comment type="caution">
    <text evidence="3">The sequence shown here is derived from an EMBL/GenBank/DDBJ whole genome shotgun (WGS) entry which is preliminary data.</text>
</comment>
<dbReference type="AlphaFoldDB" id="A0A0C1IHB9"/>
<dbReference type="InterPro" id="IPR000326">
    <property type="entry name" value="PAP2/HPO"/>
</dbReference>
<dbReference type="EMBL" id="JSVC01000019">
    <property type="protein sequence ID" value="KIC93585.1"/>
    <property type="molecule type" value="Genomic_DNA"/>
</dbReference>
<feature type="transmembrane region" description="Helical" evidence="1">
    <location>
        <begin position="59"/>
        <end position="79"/>
    </location>
</feature>
<dbReference type="PANTHER" id="PTHR14969">
    <property type="entry name" value="SPHINGOSINE-1-PHOSPHATE PHOSPHOHYDROLASE"/>
    <property type="match status" value="1"/>
</dbReference>
<evidence type="ECO:0000259" key="2">
    <source>
        <dbReference type="SMART" id="SM00014"/>
    </source>
</evidence>
<evidence type="ECO:0000256" key="1">
    <source>
        <dbReference type="SAM" id="Phobius"/>
    </source>
</evidence>
<accession>A0A0C1IHB9</accession>
<feature type="domain" description="Phosphatidic acid phosphatase type 2/haloperoxidase" evidence="2">
    <location>
        <begin position="60"/>
        <end position="178"/>
    </location>
</feature>
<dbReference type="SUPFAM" id="SSF48317">
    <property type="entry name" value="Acid phosphatase/Vanadium-dependent haloperoxidase"/>
    <property type="match status" value="1"/>
</dbReference>
<evidence type="ECO:0000313" key="4">
    <source>
        <dbReference type="Proteomes" id="UP000031408"/>
    </source>
</evidence>
<dbReference type="Proteomes" id="UP000031408">
    <property type="component" value="Unassembled WGS sequence"/>
</dbReference>
<keyword evidence="1" id="KW-0472">Membrane</keyword>
<organism evidence="3 4">
    <name type="scientific">Flavihumibacter solisilvae</name>
    <dbReference type="NCBI Taxonomy" id="1349421"/>
    <lineage>
        <taxon>Bacteria</taxon>
        <taxon>Pseudomonadati</taxon>
        <taxon>Bacteroidota</taxon>
        <taxon>Chitinophagia</taxon>
        <taxon>Chitinophagales</taxon>
        <taxon>Chitinophagaceae</taxon>
        <taxon>Flavihumibacter</taxon>
    </lineage>
</organism>
<keyword evidence="1" id="KW-1133">Transmembrane helix</keyword>
<evidence type="ECO:0000313" key="3">
    <source>
        <dbReference type="EMBL" id="KIC93585.1"/>
    </source>
</evidence>
<proteinExistence type="predicted"/>